<dbReference type="PANTHER" id="PTHR21621">
    <property type="entry name" value="RIBOSOMAL PROTEIN S6 MODIFICATION PROTEIN"/>
    <property type="match status" value="1"/>
</dbReference>
<keyword evidence="2" id="KW-1185">Reference proteome</keyword>
<dbReference type="OrthoDB" id="583309at2"/>
<gene>
    <name evidence="1" type="ORF">EJ73_02078</name>
</gene>
<proteinExistence type="predicted"/>
<reference evidence="1 2" key="1">
    <citation type="submission" date="2018-05" db="EMBL/GenBank/DDBJ databases">
        <title>Genomic Encyclopedia of Type Strains, Phase I: the one thousand microbial genomes (KMG-I) project.</title>
        <authorList>
            <person name="Kyrpides N."/>
        </authorList>
    </citation>
    <scope>NUCLEOTIDE SEQUENCE [LARGE SCALE GENOMIC DNA]</scope>
    <source>
        <strain evidence="1 2">DSM 15611</strain>
    </source>
</reference>
<organism evidence="1 2">
    <name type="scientific">Hoylesella shahii DSM 15611 = JCM 12083</name>
    <dbReference type="NCBI Taxonomy" id="1122991"/>
    <lineage>
        <taxon>Bacteria</taxon>
        <taxon>Pseudomonadati</taxon>
        <taxon>Bacteroidota</taxon>
        <taxon>Bacteroidia</taxon>
        <taxon>Bacteroidales</taxon>
        <taxon>Prevotellaceae</taxon>
        <taxon>Hoylesella</taxon>
    </lineage>
</organism>
<name>A0A318I754_9BACT</name>
<dbReference type="RefSeq" id="WP_044075908.1">
    <property type="nucleotide sequence ID" value="NZ_BAIZ01000028.1"/>
</dbReference>
<accession>A0A318I754</accession>
<dbReference type="GO" id="GO:0018169">
    <property type="term" value="F:ribosomal S6-glutamic acid ligase activity"/>
    <property type="evidence" value="ECO:0007669"/>
    <property type="project" value="TreeGrafter"/>
</dbReference>
<comment type="caution">
    <text evidence="1">The sequence shown here is derived from an EMBL/GenBank/DDBJ whole genome shotgun (WGS) entry which is preliminary data.</text>
</comment>
<protein>
    <recommendedName>
        <fullName evidence="3">ATP-GRASP peptide maturase of grasp-with-spasm system</fullName>
    </recommendedName>
</protein>
<evidence type="ECO:0000313" key="2">
    <source>
        <dbReference type="Proteomes" id="UP000248314"/>
    </source>
</evidence>
<evidence type="ECO:0000313" key="1">
    <source>
        <dbReference type="EMBL" id="PXX20911.1"/>
    </source>
</evidence>
<dbReference type="GO" id="GO:0005737">
    <property type="term" value="C:cytoplasm"/>
    <property type="evidence" value="ECO:0007669"/>
    <property type="project" value="TreeGrafter"/>
</dbReference>
<dbReference type="STRING" id="1122991.GCA_000613445_01175"/>
<dbReference type="EMBL" id="QJJX01000027">
    <property type="protein sequence ID" value="PXX20911.1"/>
    <property type="molecule type" value="Genomic_DNA"/>
</dbReference>
<dbReference type="SUPFAM" id="SSF56059">
    <property type="entry name" value="Glutathione synthetase ATP-binding domain-like"/>
    <property type="match status" value="1"/>
</dbReference>
<dbReference type="GO" id="GO:0009432">
    <property type="term" value="P:SOS response"/>
    <property type="evidence" value="ECO:0007669"/>
    <property type="project" value="TreeGrafter"/>
</dbReference>
<dbReference type="Proteomes" id="UP000248314">
    <property type="component" value="Unassembled WGS sequence"/>
</dbReference>
<dbReference type="Gene3D" id="3.30.470.20">
    <property type="entry name" value="ATP-grasp fold, B domain"/>
    <property type="match status" value="1"/>
</dbReference>
<sequence>MPMILILSHKSYEQGTDPVLEWLLYYKYPFRKIVIEDLLTTHLLIDSQKGEVTLDGVNLTKEVHTVFYRRFKKNLSVYNGIDLGNVTNKINKESNIELNAVIDFLFFLLKDKLWIPQTTAFSINKEIVLFTARKLGLNVPRSIVTTSKSELIEFKRQVKDVIYKPFELISYYETGHYTYSCYTTPLSKAAMNRIPIKFFPSLFQELIDAEYEIRIFYLDGHFYSSAVLRPQFSNEHNVDIKLDFDKIETDWVAYELPNEVKEKIKQLMNTLKLITGSIDIIKCKDGKYYFLEVNPVGQYLAPSYLCNYNIPKIISEWLIEKDKNMKI</sequence>
<dbReference type="AlphaFoldDB" id="A0A318I754"/>
<evidence type="ECO:0008006" key="3">
    <source>
        <dbReference type="Google" id="ProtNLM"/>
    </source>
</evidence>
<dbReference type="PANTHER" id="PTHR21621:SF0">
    <property type="entry name" value="BETA-CITRYLGLUTAMATE SYNTHASE B-RELATED"/>
    <property type="match status" value="1"/>
</dbReference>